<proteinExistence type="predicted"/>
<organism evidence="1 2">
    <name type="scientific">Mya arenaria</name>
    <name type="common">Soft-shell clam</name>
    <dbReference type="NCBI Taxonomy" id="6604"/>
    <lineage>
        <taxon>Eukaryota</taxon>
        <taxon>Metazoa</taxon>
        <taxon>Spiralia</taxon>
        <taxon>Lophotrochozoa</taxon>
        <taxon>Mollusca</taxon>
        <taxon>Bivalvia</taxon>
        <taxon>Autobranchia</taxon>
        <taxon>Heteroconchia</taxon>
        <taxon>Euheterodonta</taxon>
        <taxon>Imparidentia</taxon>
        <taxon>Neoheterodontei</taxon>
        <taxon>Myida</taxon>
        <taxon>Myoidea</taxon>
        <taxon>Myidae</taxon>
        <taxon>Mya</taxon>
    </lineage>
</organism>
<keyword evidence="2" id="KW-1185">Reference proteome</keyword>
<dbReference type="EMBL" id="CP111021">
    <property type="protein sequence ID" value="WAR16632.1"/>
    <property type="molecule type" value="Genomic_DNA"/>
</dbReference>
<protein>
    <submittedName>
        <fullName evidence="1">Uncharacterized protein</fullName>
    </submittedName>
</protein>
<reference evidence="1" key="1">
    <citation type="submission" date="2022-11" db="EMBL/GenBank/DDBJ databases">
        <title>Centuries of genome instability and evolution in soft-shell clam transmissible cancer (bioRxiv).</title>
        <authorList>
            <person name="Hart S.F.M."/>
            <person name="Yonemitsu M.A."/>
            <person name="Giersch R.M."/>
            <person name="Beal B.F."/>
            <person name="Arriagada G."/>
            <person name="Davis B.W."/>
            <person name="Ostrander E.A."/>
            <person name="Goff S.P."/>
            <person name="Metzger M.J."/>
        </authorList>
    </citation>
    <scope>NUCLEOTIDE SEQUENCE</scope>
    <source>
        <strain evidence="1">MELC-2E11</strain>
        <tissue evidence="1">Siphon/mantle</tissue>
    </source>
</reference>
<sequence>MQLIFNSYLRTLDCTTQLTIRNL</sequence>
<accession>A0ABY7F6J2</accession>
<dbReference type="Proteomes" id="UP001164746">
    <property type="component" value="Chromosome 10"/>
</dbReference>
<evidence type="ECO:0000313" key="2">
    <source>
        <dbReference type="Proteomes" id="UP001164746"/>
    </source>
</evidence>
<evidence type="ECO:0000313" key="1">
    <source>
        <dbReference type="EMBL" id="WAR16632.1"/>
    </source>
</evidence>
<gene>
    <name evidence="1" type="ORF">MAR_031226</name>
</gene>
<name>A0ABY7F6J2_MYAAR</name>